<dbReference type="Pfam" id="PF01555">
    <property type="entry name" value="N6_N4_Mtase"/>
    <property type="match status" value="1"/>
</dbReference>
<dbReference type="CDD" id="cd16401">
    <property type="entry name" value="ParB_N_like_MT"/>
    <property type="match status" value="1"/>
</dbReference>
<dbReference type="EMBL" id="LCRD01000022">
    <property type="protein sequence ID" value="KKW30104.1"/>
    <property type="molecule type" value="Genomic_DNA"/>
</dbReference>
<gene>
    <name evidence="6" type="ORF">UY72_C0022G0003</name>
</gene>
<dbReference type="SUPFAM" id="SSF53335">
    <property type="entry name" value="S-adenosyl-L-methionine-dependent methyltransferases"/>
    <property type="match status" value="1"/>
</dbReference>
<dbReference type="PROSITE" id="PS00092">
    <property type="entry name" value="N6_MTASE"/>
    <property type="match status" value="1"/>
</dbReference>
<proteinExistence type="inferred from homology"/>
<comment type="similarity">
    <text evidence="1">Belongs to the N(4)/N(6)-methyltransferase family.</text>
</comment>
<dbReference type="Gene3D" id="3.90.1530.10">
    <property type="entry name" value="Conserved hypothetical protein from pyrococcus furiosus pfu- 392566-001, ParB domain"/>
    <property type="match status" value="1"/>
</dbReference>
<keyword evidence="3" id="KW-0808">Transferase</keyword>
<dbReference type="InterPro" id="IPR002052">
    <property type="entry name" value="DNA_methylase_N6_adenine_CS"/>
</dbReference>
<dbReference type="GO" id="GO:0007059">
    <property type="term" value="P:chromosome segregation"/>
    <property type="evidence" value="ECO:0007669"/>
    <property type="project" value="TreeGrafter"/>
</dbReference>
<keyword evidence="4" id="KW-0949">S-adenosyl-L-methionine</keyword>
<dbReference type="GO" id="GO:0003677">
    <property type="term" value="F:DNA binding"/>
    <property type="evidence" value="ECO:0007669"/>
    <property type="project" value="InterPro"/>
</dbReference>
<evidence type="ECO:0000313" key="7">
    <source>
        <dbReference type="Proteomes" id="UP000034846"/>
    </source>
</evidence>
<dbReference type="InterPro" id="IPR002295">
    <property type="entry name" value="N4/N6-MTase_EcoPI_Mod-like"/>
</dbReference>
<dbReference type="InterPro" id="IPR003115">
    <property type="entry name" value="ParB_N"/>
</dbReference>
<dbReference type="PANTHER" id="PTHR33375">
    <property type="entry name" value="CHROMOSOME-PARTITIONING PROTEIN PARB-RELATED"/>
    <property type="match status" value="1"/>
</dbReference>
<accession>A0A0G2ACH2</accession>
<dbReference type="PRINTS" id="PR00506">
    <property type="entry name" value="D21N6MTFRASE"/>
</dbReference>
<protein>
    <recommendedName>
        <fullName evidence="5">ParB-like N-terminal domain-containing protein</fullName>
    </recommendedName>
</protein>
<dbReference type="InterPro" id="IPR050336">
    <property type="entry name" value="Chromosome_partition/occlusion"/>
</dbReference>
<dbReference type="SMART" id="SM00470">
    <property type="entry name" value="ParB"/>
    <property type="match status" value="1"/>
</dbReference>
<dbReference type="AlphaFoldDB" id="A0A0G2ACH2"/>
<dbReference type="SUPFAM" id="SSF110849">
    <property type="entry name" value="ParB/Sulfiredoxin"/>
    <property type="match status" value="1"/>
</dbReference>
<evidence type="ECO:0000256" key="2">
    <source>
        <dbReference type="ARBA" id="ARBA00022603"/>
    </source>
</evidence>
<dbReference type="Gene3D" id="3.40.50.150">
    <property type="entry name" value="Vaccinia Virus protein VP39"/>
    <property type="match status" value="1"/>
</dbReference>
<keyword evidence="2" id="KW-0489">Methyltransferase</keyword>
<comment type="caution">
    <text evidence="6">The sequence shown here is derived from an EMBL/GenBank/DDBJ whole genome shotgun (WGS) entry which is preliminary data.</text>
</comment>
<dbReference type="PANTHER" id="PTHR33375:SF1">
    <property type="entry name" value="CHROMOSOME-PARTITIONING PROTEIN PARB-RELATED"/>
    <property type="match status" value="1"/>
</dbReference>
<evidence type="ECO:0000256" key="1">
    <source>
        <dbReference type="ARBA" id="ARBA00006594"/>
    </source>
</evidence>
<dbReference type="Pfam" id="PF02195">
    <property type="entry name" value="ParB_N"/>
    <property type="match status" value="1"/>
</dbReference>
<dbReference type="GO" id="GO:0008170">
    <property type="term" value="F:N-methyltransferase activity"/>
    <property type="evidence" value="ECO:0007669"/>
    <property type="project" value="InterPro"/>
</dbReference>
<dbReference type="Proteomes" id="UP000034846">
    <property type="component" value="Unassembled WGS sequence"/>
</dbReference>
<dbReference type="InterPro" id="IPR002941">
    <property type="entry name" value="DNA_methylase_N4/N6"/>
</dbReference>
<dbReference type="GO" id="GO:0005694">
    <property type="term" value="C:chromosome"/>
    <property type="evidence" value="ECO:0007669"/>
    <property type="project" value="TreeGrafter"/>
</dbReference>
<name>A0A0G2ACH2_9BACT</name>
<dbReference type="InterPro" id="IPR036086">
    <property type="entry name" value="ParB/Sulfiredoxin_sf"/>
</dbReference>
<sequence length="425" mass="48024">MKELSTIKVVYVPAETLKPADFNPRKHDPVAAEKLKDSIRRFGLVDPILVNSAPKRKGVIIGGHFRWKVAKELGIKQVPVVFLNIPSLEREKELNLRLNRNTGEWDWDLLKGFDIDLLLDVGFDDVDLSHVWDDSLETEDDGFDVEKELAKIKKPTTKLGDMFQLGVHRLICGDSTDVNVVKKLVGKVGIDMIYSDPPYNIALDYSKGVSTSGKYGGKTNDKKTAVDYRAFLKTTMESGLAVAKPYAHVFFWCDENYVGVVQSLYQEVGVANKRVCLWVKNNFNMTPQVAFNKAYEPCVYGTRGKPYLSSKIQNLNELLNKEIGNGNRVADDIMDLFNIWLAKRLPAQEYEHPTEKPPTLHEKALRRCTKPGDAVLDLFGGSGSTLIACEQLKRRAFLVEIEPIFCDLIIRRYEALTKTKAKRVN</sequence>
<dbReference type="PIRSF" id="PIRSF036758">
    <property type="entry name" value="Aden_M_ParB"/>
    <property type="match status" value="1"/>
</dbReference>
<reference evidence="6 7" key="1">
    <citation type="journal article" date="2015" name="Nature">
        <title>rRNA introns, odd ribosomes, and small enigmatic genomes across a large radiation of phyla.</title>
        <authorList>
            <person name="Brown C.T."/>
            <person name="Hug L.A."/>
            <person name="Thomas B.C."/>
            <person name="Sharon I."/>
            <person name="Castelle C.J."/>
            <person name="Singh A."/>
            <person name="Wilkins M.J."/>
            <person name="Williams K.H."/>
            <person name="Banfield J.F."/>
        </authorList>
    </citation>
    <scope>NUCLEOTIDE SEQUENCE [LARGE SCALE GENOMIC DNA]</scope>
</reference>
<organism evidence="6 7">
    <name type="scientific">Candidatus Uhrbacteria bacterium GW2011_GWD2_52_7</name>
    <dbReference type="NCBI Taxonomy" id="1618989"/>
    <lineage>
        <taxon>Bacteria</taxon>
        <taxon>Candidatus Uhriibacteriota</taxon>
    </lineage>
</organism>
<evidence type="ECO:0000259" key="5">
    <source>
        <dbReference type="SMART" id="SM00470"/>
    </source>
</evidence>
<feature type="domain" description="ParB-like N-terminal" evidence="5">
    <location>
        <begin position="10"/>
        <end position="100"/>
    </location>
</feature>
<dbReference type="GO" id="GO:0045881">
    <property type="term" value="P:positive regulation of sporulation resulting in formation of a cellular spore"/>
    <property type="evidence" value="ECO:0007669"/>
    <property type="project" value="TreeGrafter"/>
</dbReference>
<dbReference type="GO" id="GO:0032259">
    <property type="term" value="P:methylation"/>
    <property type="evidence" value="ECO:0007669"/>
    <property type="project" value="UniProtKB-KW"/>
</dbReference>
<dbReference type="InterPro" id="IPR015840">
    <property type="entry name" value="DNA_MeTrfase_ParB"/>
</dbReference>
<evidence type="ECO:0000256" key="3">
    <source>
        <dbReference type="ARBA" id="ARBA00022679"/>
    </source>
</evidence>
<evidence type="ECO:0000313" key="6">
    <source>
        <dbReference type="EMBL" id="KKW30104.1"/>
    </source>
</evidence>
<dbReference type="InterPro" id="IPR029063">
    <property type="entry name" value="SAM-dependent_MTases_sf"/>
</dbReference>
<evidence type="ECO:0000256" key="4">
    <source>
        <dbReference type="ARBA" id="ARBA00022691"/>
    </source>
</evidence>